<evidence type="ECO:0000313" key="5">
    <source>
        <dbReference type="Proteomes" id="UP001166286"/>
    </source>
</evidence>
<dbReference type="PROSITE" id="PS50076">
    <property type="entry name" value="DNAJ_2"/>
    <property type="match status" value="1"/>
</dbReference>
<dbReference type="Gene3D" id="1.10.287.110">
    <property type="entry name" value="DnaJ domain"/>
    <property type="match status" value="1"/>
</dbReference>
<reference evidence="4" key="1">
    <citation type="submission" date="2023-03" db="EMBL/GenBank/DDBJ databases">
        <title>Complete genome of Cladonia borealis.</title>
        <authorList>
            <person name="Park H."/>
        </authorList>
    </citation>
    <scope>NUCLEOTIDE SEQUENCE</scope>
    <source>
        <strain evidence="4">ANT050790</strain>
    </source>
</reference>
<dbReference type="GO" id="GO:0005783">
    <property type="term" value="C:endoplasmic reticulum"/>
    <property type="evidence" value="ECO:0007669"/>
    <property type="project" value="TreeGrafter"/>
</dbReference>
<dbReference type="Pfam" id="PF00226">
    <property type="entry name" value="DnaJ"/>
    <property type="match status" value="1"/>
</dbReference>
<dbReference type="PANTHER" id="PTHR44360">
    <property type="entry name" value="DNAJ HOMOLOG SUBFAMILY B MEMBER 9"/>
    <property type="match status" value="1"/>
</dbReference>
<dbReference type="EMBL" id="JAFEKC020000019">
    <property type="protein sequence ID" value="KAK0509282.1"/>
    <property type="molecule type" value="Genomic_DNA"/>
</dbReference>
<keyword evidence="1" id="KW-0143">Chaperone</keyword>
<evidence type="ECO:0000259" key="3">
    <source>
        <dbReference type="PROSITE" id="PS50076"/>
    </source>
</evidence>
<dbReference type="AlphaFoldDB" id="A0AA39QU56"/>
<dbReference type="Proteomes" id="UP001166286">
    <property type="component" value="Unassembled WGS sequence"/>
</dbReference>
<keyword evidence="2" id="KW-0812">Transmembrane</keyword>
<keyword evidence="2" id="KW-1133">Transmembrane helix</keyword>
<evidence type="ECO:0000256" key="2">
    <source>
        <dbReference type="SAM" id="Phobius"/>
    </source>
</evidence>
<feature type="transmembrane region" description="Helical" evidence="2">
    <location>
        <begin position="6"/>
        <end position="29"/>
    </location>
</feature>
<dbReference type="GO" id="GO:0051787">
    <property type="term" value="F:misfolded protein binding"/>
    <property type="evidence" value="ECO:0007669"/>
    <property type="project" value="TreeGrafter"/>
</dbReference>
<dbReference type="GO" id="GO:0036503">
    <property type="term" value="P:ERAD pathway"/>
    <property type="evidence" value="ECO:0007669"/>
    <property type="project" value="TreeGrafter"/>
</dbReference>
<sequence>MSAAIISYAGWAFLPGLVTGWLQSIYYGITIRAGEPKPQPGSPRYQKHRQRIHMTVILAYLLYTLYEADYWVQQNGDFYQDLGLLPDAGEKAIKSRFRRLAALYHPDKISTEDPIAHAAAENHFVNLKSAQDTLSDPIKRLAYERFGPDVLKWQHCKTYRDYLLSGMQASALPLYLGAVSFLVILSFTSYLQWGRFWRYFALTALFTLEYHTLTRPYFTPLLMKILNPILTTLTHHAPLLPFQLIILARKATFTLFIALGQLGNLFPQKPPPSTTASSPHDLQQLARLENIAKTTEAEASRLIAMETTPFIGDEAGTKELRGRIKDWLVNNTIRNDPEVRDAMGRAFTKRRLGAPVGARASSTA</sequence>
<name>A0AA39QU56_9LECA</name>
<dbReference type="CDD" id="cd06257">
    <property type="entry name" value="DnaJ"/>
    <property type="match status" value="1"/>
</dbReference>
<proteinExistence type="predicted"/>
<keyword evidence="2" id="KW-0472">Membrane</keyword>
<organism evidence="4 5">
    <name type="scientific">Cladonia borealis</name>
    <dbReference type="NCBI Taxonomy" id="184061"/>
    <lineage>
        <taxon>Eukaryota</taxon>
        <taxon>Fungi</taxon>
        <taxon>Dikarya</taxon>
        <taxon>Ascomycota</taxon>
        <taxon>Pezizomycotina</taxon>
        <taxon>Lecanoromycetes</taxon>
        <taxon>OSLEUM clade</taxon>
        <taxon>Lecanoromycetidae</taxon>
        <taxon>Lecanorales</taxon>
        <taxon>Lecanorineae</taxon>
        <taxon>Cladoniaceae</taxon>
        <taxon>Cladonia</taxon>
    </lineage>
</organism>
<dbReference type="InterPro" id="IPR051948">
    <property type="entry name" value="Hsp70_co-chaperone_J-domain"/>
</dbReference>
<feature type="domain" description="J" evidence="3">
    <location>
        <begin position="77"/>
        <end position="147"/>
    </location>
</feature>
<feature type="transmembrane region" description="Helical" evidence="2">
    <location>
        <begin position="172"/>
        <end position="192"/>
    </location>
</feature>
<dbReference type="InterPro" id="IPR036869">
    <property type="entry name" value="J_dom_sf"/>
</dbReference>
<evidence type="ECO:0000256" key="1">
    <source>
        <dbReference type="ARBA" id="ARBA00023186"/>
    </source>
</evidence>
<dbReference type="PRINTS" id="PR00625">
    <property type="entry name" value="JDOMAIN"/>
</dbReference>
<keyword evidence="5" id="KW-1185">Reference proteome</keyword>
<gene>
    <name evidence="4" type="ORF">JMJ35_008653</name>
</gene>
<dbReference type="InterPro" id="IPR001623">
    <property type="entry name" value="DnaJ_domain"/>
</dbReference>
<dbReference type="PANTHER" id="PTHR44360:SF1">
    <property type="entry name" value="DNAJ HOMOLOG SUBFAMILY B MEMBER 9"/>
    <property type="match status" value="1"/>
</dbReference>
<dbReference type="SUPFAM" id="SSF46565">
    <property type="entry name" value="Chaperone J-domain"/>
    <property type="match status" value="1"/>
</dbReference>
<comment type="caution">
    <text evidence="4">The sequence shown here is derived from an EMBL/GenBank/DDBJ whole genome shotgun (WGS) entry which is preliminary data.</text>
</comment>
<dbReference type="SMART" id="SM00271">
    <property type="entry name" value="DnaJ"/>
    <property type="match status" value="1"/>
</dbReference>
<evidence type="ECO:0000313" key="4">
    <source>
        <dbReference type="EMBL" id="KAK0509282.1"/>
    </source>
</evidence>
<protein>
    <recommendedName>
        <fullName evidence="3">J domain-containing protein</fullName>
    </recommendedName>
</protein>
<accession>A0AA39QU56</accession>
<dbReference type="GO" id="GO:0051087">
    <property type="term" value="F:protein-folding chaperone binding"/>
    <property type="evidence" value="ECO:0007669"/>
    <property type="project" value="TreeGrafter"/>
</dbReference>